<proteinExistence type="predicted"/>
<accession>A0A915DNP6</accession>
<dbReference type="InterPro" id="IPR019428">
    <property type="entry name" value="7TM_GPCR_serpentine_rcpt_Str"/>
</dbReference>
<organism evidence="2 3">
    <name type="scientific">Ditylenchus dipsaci</name>
    <dbReference type="NCBI Taxonomy" id="166011"/>
    <lineage>
        <taxon>Eukaryota</taxon>
        <taxon>Metazoa</taxon>
        <taxon>Ecdysozoa</taxon>
        <taxon>Nematoda</taxon>
        <taxon>Chromadorea</taxon>
        <taxon>Rhabditida</taxon>
        <taxon>Tylenchina</taxon>
        <taxon>Tylenchomorpha</taxon>
        <taxon>Sphaerularioidea</taxon>
        <taxon>Anguinidae</taxon>
        <taxon>Anguininae</taxon>
        <taxon>Ditylenchus</taxon>
    </lineage>
</organism>
<dbReference type="SUPFAM" id="SSF81321">
    <property type="entry name" value="Family A G protein-coupled receptor-like"/>
    <property type="match status" value="1"/>
</dbReference>
<evidence type="ECO:0000313" key="3">
    <source>
        <dbReference type="WBParaSite" id="jg21925"/>
    </source>
</evidence>
<name>A0A915DNP6_9BILA</name>
<feature type="transmembrane region" description="Helical" evidence="1">
    <location>
        <begin position="76"/>
        <end position="98"/>
    </location>
</feature>
<evidence type="ECO:0000256" key="1">
    <source>
        <dbReference type="SAM" id="Phobius"/>
    </source>
</evidence>
<dbReference type="Pfam" id="PF10326">
    <property type="entry name" value="7TM_GPCR_Str"/>
    <property type="match status" value="1"/>
</dbReference>
<sequence length="179" mass="19901">MVILTYFIIIFTSIMIFLKMKRSLNMLTSKRSREFNIQISVALVVQAFMPIIFALFPSGLLASASVGKSEIAELLSLSSSFLLSWSPVINPFATIMIVKPYRLVFCMSQNKTEVSLTKVISRVSPRTTNRPLVVTHITEIRAKDPKMESGNFPLESSLLELGLVKDFTLGLHTSIVATA</sequence>
<keyword evidence="2" id="KW-1185">Reference proteome</keyword>
<feature type="transmembrane region" description="Helical" evidence="1">
    <location>
        <begin position="6"/>
        <end position="24"/>
    </location>
</feature>
<keyword evidence="1" id="KW-0472">Membrane</keyword>
<reference evidence="3" key="1">
    <citation type="submission" date="2022-11" db="UniProtKB">
        <authorList>
            <consortium name="WormBaseParasite"/>
        </authorList>
    </citation>
    <scope>IDENTIFICATION</scope>
</reference>
<dbReference type="Proteomes" id="UP000887574">
    <property type="component" value="Unplaced"/>
</dbReference>
<keyword evidence="1" id="KW-1133">Transmembrane helix</keyword>
<protein>
    <submittedName>
        <fullName evidence="3">G protein-coupled receptor</fullName>
    </submittedName>
</protein>
<keyword evidence="1" id="KW-0812">Transmembrane</keyword>
<dbReference type="PANTHER" id="PTHR22943:SF248">
    <property type="entry name" value="SEVEN TM RECEPTOR"/>
    <property type="match status" value="1"/>
</dbReference>
<dbReference type="AlphaFoldDB" id="A0A915DNP6"/>
<evidence type="ECO:0000313" key="2">
    <source>
        <dbReference type="Proteomes" id="UP000887574"/>
    </source>
</evidence>
<dbReference type="WBParaSite" id="jg21925">
    <property type="protein sequence ID" value="jg21925"/>
    <property type="gene ID" value="jg21925"/>
</dbReference>
<dbReference type="PANTHER" id="PTHR22943">
    <property type="entry name" value="7-TRANSMEMBRANE DOMAIN RECEPTOR C.ELEGANS"/>
    <property type="match status" value="1"/>
</dbReference>
<feature type="transmembrane region" description="Helical" evidence="1">
    <location>
        <begin position="36"/>
        <end position="56"/>
    </location>
</feature>